<proteinExistence type="predicted"/>
<name>C7BT49_PHOAA</name>
<dbReference type="InterPro" id="IPR022009">
    <property type="entry name" value="Resctriction_endonuc_II_NotI"/>
</dbReference>
<dbReference type="KEGG" id="pay:PAU_04396"/>
<dbReference type="Pfam" id="PF12183">
    <property type="entry name" value="NotI"/>
    <property type="match status" value="1"/>
</dbReference>
<dbReference type="AlphaFoldDB" id="C7BT49"/>
<evidence type="ECO:0000313" key="2">
    <source>
        <dbReference type="EMBL" id="CAQ86483.1"/>
    </source>
</evidence>
<dbReference type="Proteomes" id="UP000002747">
    <property type="component" value="Chromosome"/>
</dbReference>
<dbReference type="EMBL" id="FM162591">
    <property type="protein sequence ID" value="CAQ86483.1"/>
    <property type="molecule type" value="Genomic_DNA"/>
</dbReference>
<reference evidence="2 3" key="1">
    <citation type="journal article" date="2009" name="BMC Genomics">
        <title>Comparative genomics of the emerging human pathogen Photorhabdus asymbiotica with the insect pathogen Photorhabdus luminescens.</title>
        <authorList>
            <person name="Wilkinson P."/>
            <person name="Waterfield N.R."/>
            <person name="Crossman L."/>
            <person name="Corton C."/>
            <person name="Sanchez-Contreras M."/>
            <person name="Vlisidou I."/>
            <person name="Barron A."/>
            <person name="Bignell A."/>
            <person name="Clark L."/>
            <person name="Ormond D."/>
            <person name="Mayho M."/>
            <person name="Bason N."/>
            <person name="Smith F."/>
            <person name="Simmonds M."/>
            <person name="Churcher C."/>
            <person name="Harris D."/>
            <person name="Thompson N.R."/>
            <person name="Quail M."/>
            <person name="Parkhill J."/>
            <person name="ffrench-Constant R.H."/>
        </authorList>
    </citation>
    <scope>NUCLEOTIDE SEQUENCE [LARGE SCALE GENOMIC DNA]</scope>
    <source>
        <strain evidence="3">ATCC 43949 / 3105-77</strain>
    </source>
</reference>
<dbReference type="eggNOG" id="ENOG5032R7U">
    <property type="taxonomic scope" value="Bacteria"/>
</dbReference>
<sequence length="336" mass="37484">MHMARAPIPRYGIAEWFGNDMTAMTPEERQSFGQLAAIQDATGDISNAPICPFISTLVPNARCNKASGVCSIRRYASGPDGVGVPVPGDKVVTVCPSRFLQTLDNEKTPFVWIAEKMLDIKNPTVVKETPFLRKVSDSIADATVSDDEGDGKKAGRIDWIIVNPTTMEVGELEWCAVETQALYFSGDKMRPEFDAYAKAPAPVLFPVGRRRPDYRSSGPKRLSPQLDVKVPVLRNWGKKVVVVIDRYFYSNMNALTDAYPRARNDQEKRDNSDVVWFVVDYDESLNMTASEVIYTTLESSRRALNATEPLSKADFTRNLKQVIDDKSRANKVFKAS</sequence>
<evidence type="ECO:0000259" key="1">
    <source>
        <dbReference type="Pfam" id="PF12183"/>
    </source>
</evidence>
<evidence type="ECO:0000313" key="3">
    <source>
        <dbReference type="Proteomes" id="UP000002747"/>
    </source>
</evidence>
<protein>
    <recommendedName>
        <fullName evidence="1">Restriction endonuclease type II NotI domain-containing protein</fullName>
    </recommendedName>
</protein>
<dbReference type="REBASE" id="21411">
    <property type="entry name" value="PasAORF4395P"/>
</dbReference>
<feature type="domain" description="Restriction endonuclease type II NotI" evidence="1">
    <location>
        <begin position="50"/>
        <end position="286"/>
    </location>
</feature>
<gene>
    <name evidence="2" type="ordered locus">PAU_04396</name>
</gene>
<accession>C7BT49</accession>
<organism evidence="2 3">
    <name type="scientific">Photorhabdus asymbiotica subsp. asymbiotica (strain ATCC 43949 / 3105-77)</name>
    <name type="common">Xenorhabdus luminescens (strain 2)</name>
    <dbReference type="NCBI Taxonomy" id="553480"/>
    <lineage>
        <taxon>Bacteria</taxon>
        <taxon>Pseudomonadati</taxon>
        <taxon>Pseudomonadota</taxon>
        <taxon>Gammaproteobacteria</taxon>
        <taxon>Enterobacterales</taxon>
        <taxon>Morganellaceae</taxon>
        <taxon>Photorhabdus</taxon>
    </lineage>
</organism>